<dbReference type="Proteomes" id="UP001595872">
    <property type="component" value="Unassembled WGS sequence"/>
</dbReference>
<protein>
    <submittedName>
        <fullName evidence="2">Uncharacterized protein</fullName>
    </submittedName>
</protein>
<sequence length="82" mass="8899">MKFDWTPEPDEDADNASDDIGLTNPDGLAQALSAETARMGEALALLTEEIQRSPATPARFEPDAFRPVKFRSRPSALPPADT</sequence>
<gene>
    <name evidence="2" type="ORF">ACFPCY_37395</name>
</gene>
<feature type="region of interest" description="Disordered" evidence="1">
    <location>
        <begin position="1"/>
        <end position="26"/>
    </location>
</feature>
<evidence type="ECO:0000313" key="3">
    <source>
        <dbReference type="Proteomes" id="UP001595872"/>
    </source>
</evidence>
<name>A0ABV9UAV9_9ACTN</name>
<feature type="compositionally biased region" description="Acidic residues" evidence="1">
    <location>
        <begin position="7"/>
        <end position="17"/>
    </location>
</feature>
<dbReference type="EMBL" id="JBHSIT010000014">
    <property type="protein sequence ID" value="MFC4913024.1"/>
    <property type="molecule type" value="Genomic_DNA"/>
</dbReference>
<evidence type="ECO:0000256" key="1">
    <source>
        <dbReference type="SAM" id="MobiDB-lite"/>
    </source>
</evidence>
<accession>A0ABV9UAV9</accession>
<dbReference type="RefSeq" id="WP_378263526.1">
    <property type="nucleotide sequence ID" value="NZ_JBHSIT010000014.1"/>
</dbReference>
<comment type="caution">
    <text evidence="2">The sequence shown here is derived from an EMBL/GenBank/DDBJ whole genome shotgun (WGS) entry which is preliminary data.</text>
</comment>
<reference evidence="3" key="1">
    <citation type="journal article" date="2019" name="Int. J. Syst. Evol. Microbiol.">
        <title>The Global Catalogue of Microorganisms (GCM) 10K type strain sequencing project: providing services to taxonomists for standard genome sequencing and annotation.</title>
        <authorList>
            <consortium name="The Broad Institute Genomics Platform"/>
            <consortium name="The Broad Institute Genome Sequencing Center for Infectious Disease"/>
            <person name="Wu L."/>
            <person name="Ma J."/>
        </authorList>
    </citation>
    <scope>NUCLEOTIDE SEQUENCE [LARGE SCALE GENOMIC DNA]</scope>
    <source>
        <strain evidence="3">KLKA75</strain>
    </source>
</reference>
<feature type="region of interest" description="Disordered" evidence="1">
    <location>
        <begin position="53"/>
        <end position="82"/>
    </location>
</feature>
<proteinExistence type="predicted"/>
<evidence type="ECO:0000313" key="2">
    <source>
        <dbReference type="EMBL" id="MFC4913024.1"/>
    </source>
</evidence>
<organism evidence="2 3">
    <name type="scientific">Actinomadura gamaensis</name>
    <dbReference type="NCBI Taxonomy" id="1763541"/>
    <lineage>
        <taxon>Bacteria</taxon>
        <taxon>Bacillati</taxon>
        <taxon>Actinomycetota</taxon>
        <taxon>Actinomycetes</taxon>
        <taxon>Streptosporangiales</taxon>
        <taxon>Thermomonosporaceae</taxon>
        <taxon>Actinomadura</taxon>
    </lineage>
</organism>
<keyword evidence="3" id="KW-1185">Reference proteome</keyword>